<feature type="region of interest" description="Disordered" evidence="1">
    <location>
        <begin position="55"/>
        <end position="77"/>
    </location>
</feature>
<accession>A0A5N6YFY6</accession>
<feature type="chain" id="PRO_5024834524" description="Secreted protein" evidence="2">
    <location>
        <begin position="26"/>
        <end position="93"/>
    </location>
</feature>
<dbReference type="Proteomes" id="UP000325558">
    <property type="component" value="Unassembled WGS sequence"/>
</dbReference>
<evidence type="ECO:0008006" key="4">
    <source>
        <dbReference type="Google" id="ProtNLM"/>
    </source>
</evidence>
<proteinExistence type="predicted"/>
<reference evidence="3" key="1">
    <citation type="submission" date="2019-04" db="EMBL/GenBank/DDBJ databases">
        <title>Friends and foes A comparative genomics study of 23 Aspergillus species from section Flavi.</title>
        <authorList>
            <consortium name="DOE Joint Genome Institute"/>
            <person name="Kjaerbolling I."/>
            <person name="Vesth T."/>
            <person name="Frisvad J.C."/>
            <person name="Nybo J.L."/>
            <person name="Theobald S."/>
            <person name="Kildgaard S."/>
            <person name="Isbrandt T."/>
            <person name="Kuo A."/>
            <person name="Sato A."/>
            <person name="Lyhne E.K."/>
            <person name="Kogle M.E."/>
            <person name="Wiebenga A."/>
            <person name="Kun R.S."/>
            <person name="Lubbers R.J."/>
            <person name="Makela M.R."/>
            <person name="Barry K."/>
            <person name="Chovatia M."/>
            <person name="Clum A."/>
            <person name="Daum C."/>
            <person name="Haridas S."/>
            <person name="He G."/>
            <person name="LaButti K."/>
            <person name="Lipzen A."/>
            <person name="Mondo S."/>
            <person name="Riley R."/>
            <person name="Salamov A."/>
            <person name="Simmons B.A."/>
            <person name="Magnuson J.K."/>
            <person name="Henrissat B."/>
            <person name="Mortensen U.H."/>
            <person name="Larsen T.O."/>
            <person name="Devries R.P."/>
            <person name="Grigoriev I.V."/>
            <person name="Machida M."/>
            <person name="Baker S.E."/>
            <person name="Andersen M.R."/>
        </authorList>
    </citation>
    <scope>NUCLEOTIDE SEQUENCE</scope>
    <source>
        <strain evidence="3">CBS 117612</strain>
    </source>
</reference>
<organism evidence="3">
    <name type="scientific">Aspergillus arachidicola</name>
    <dbReference type="NCBI Taxonomy" id="656916"/>
    <lineage>
        <taxon>Eukaryota</taxon>
        <taxon>Fungi</taxon>
        <taxon>Dikarya</taxon>
        <taxon>Ascomycota</taxon>
        <taxon>Pezizomycotina</taxon>
        <taxon>Eurotiomycetes</taxon>
        <taxon>Eurotiomycetidae</taxon>
        <taxon>Eurotiales</taxon>
        <taxon>Aspergillaceae</taxon>
        <taxon>Aspergillus</taxon>
        <taxon>Aspergillus subgen. Circumdati</taxon>
    </lineage>
</organism>
<dbReference type="AlphaFoldDB" id="A0A5N6YFY6"/>
<evidence type="ECO:0000256" key="2">
    <source>
        <dbReference type="SAM" id="SignalP"/>
    </source>
</evidence>
<evidence type="ECO:0000256" key="1">
    <source>
        <dbReference type="SAM" id="MobiDB-lite"/>
    </source>
</evidence>
<sequence length="93" mass="10278">MCRFTAYASTRIRTILILAASTLIAMPCPWSSSFKQYHDTGDCHGLHGYVDTSCQPGPSRNPYRNQSIPQSKTTDHSTTNYTLQVVSKGCMSS</sequence>
<dbReference type="EMBL" id="ML737125">
    <property type="protein sequence ID" value="KAE8344148.1"/>
    <property type="molecule type" value="Genomic_DNA"/>
</dbReference>
<keyword evidence="2" id="KW-0732">Signal</keyword>
<evidence type="ECO:0000313" key="3">
    <source>
        <dbReference type="EMBL" id="KAE8344148.1"/>
    </source>
</evidence>
<name>A0A5N6YFY6_9EURO</name>
<feature type="signal peptide" evidence="2">
    <location>
        <begin position="1"/>
        <end position="25"/>
    </location>
</feature>
<gene>
    <name evidence="3" type="ORF">BDV24DRAFT_127494</name>
</gene>
<protein>
    <recommendedName>
        <fullName evidence="4">Secreted protein</fullName>
    </recommendedName>
</protein>